<evidence type="ECO:0000313" key="9">
    <source>
        <dbReference type="EMBL" id="TDT61048.1"/>
    </source>
</evidence>
<feature type="domain" description="Translation initiation factor 3 N-terminal" evidence="8">
    <location>
        <begin position="10"/>
        <end position="79"/>
    </location>
</feature>
<proteinExistence type="inferred from homology"/>
<protein>
    <recommendedName>
        <fullName evidence="4 5">Translation initiation factor IF-3</fullName>
    </recommendedName>
</protein>
<dbReference type="PANTHER" id="PTHR10938:SF0">
    <property type="entry name" value="TRANSLATION INITIATION FACTOR IF-3, MITOCHONDRIAL"/>
    <property type="match status" value="1"/>
</dbReference>
<dbReference type="GO" id="GO:0005829">
    <property type="term" value="C:cytosol"/>
    <property type="evidence" value="ECO:0007669"/>
    <property type="project" value="TreeGrafter"/>
</dbReference>
<name>A0A4R7KT55_9CLOT</name>
<dbReference type="PANTHER" id="PTHR10938">
    <property type="entry name" value="TRANSLATION INITIATION FACTOR IF-3"/>
    <property type="match status" value="1"/>
</dbReference>
<dbReference type="GO" id="GO:0016020">
    <property type="term" value="C:membrane"/>
    <property type="evidence" value="ECO:0007669"/>
    <property type="project" value="TreeGrafter"/>
</dbReference>
<comment type="subunit">
    <text evidence="4 6">Monomer.</text>
</comment>
<dbReference type="PROSITE" id="PS00938">
    <property type="entry name" value="IF3"/>
    <property type="match status" value="1"/>
</dbReference>
<evidence type="ECO:0000313" key="10">
    <source>
        <dbReference type="Proteomes" id="UP000295325"/>
    </source>
</evidence>
<evidence type="ECO:0000259" key="8">
    <source>
        <dbReference type="Pfam" id="PF05198"/>
    </source>
</evidence>
<dbReference type="SUPFAM" id="SSF55200">
    <property type="entry name" value="Translation initiation factor IF3, C-terminal domain"/>
    <property type="match status" value="1"/>
</dbReference>
<dbReference type="Gene3D" id="3.30.110.10">
    <property type="entry name" value="Translation initiation factor 3 (IF-3), C-terminal domain"/>
    <property type="match status" value="1"/>
</dbReference>
<evidence type="ECO:0000259" key="7">
    <source>
        <dbReference type="Pfam" id="PF00707"/>
    </source>
</evidence>
<evidence type="ECO:0000256" key="2">
    <source>
        <dbReference type="ARBA" id="ARBA00022540"/>
    </source>
</evidence>
<keyword evidence="10" id="KW-1185">Reference proteome</keyword>
<dbReference type="EMBL" id="SOAZ01000009">
    <property type="protein sequence ID" value="TDT61048.1"/>
    <property type="molecule type" value="Genomic_DNA"/>
</dbReference>
<dbReference type="FunFam" id="3.30.110.10:FF:000001">
    <property type="entry name" value="Translation initiation factor IF-3"/>
    <property type="match status" value="1"/>
</dbReference>
<dbReference type="RefSeq" id="WP_133628015.1">
    <property type="nucleotide sequence ID" value="NZ_SOAZ01000009.1"/>
</dbReference>
<dbReference type="GO" id="GO:0032790">
    <property type="term" value="P:ribosome disassembly"/>
    <property type="evidence" value="ECO:0007669"/>
    <property type="project" value="TreeGrafter"/>
</dbReference>
<dbReference type="InterPro" id="IPR019815">
    <property type="entry name" value="Translation_initiation_fac_3_C"/>
</dbReference>
<feature type="domain" description="Translation initiation factor 3 C-terminal" evidence="7">
    <location>
        <begin position="86"/>
        <end position="171"/>
    </location>
</feature>
<dbReference type="NCBIfam" id="TIGR00168">
    <property type="entry name" value="infC"/>
    <property type="match status" value="1"/>
</dbReference>
<dbReference type="InterPro" id="IPR019813">
    <property type="entry name" value="Translation_initiation_fac3_CS"/>
</dbReference>
<dbReference type="InterPro" id="IPR001288">
    <property type="entry name" value="Translation_initiation_fac_3"/>
</dbReference>
<keyword evidence="2 4" id="KW-0396">Initiation factor</keyword>
<dbReference type="GO" id="GO:0003743">
    <property type="term" value="F:translation initiation factor activity"/>
    <property type="evidence" value="ECO:0007669"/>
    <property type="project" value="UniProtKB-UniRule"/>
</dbReference>
<organism evidence="9 10">
    <name type="scientific">Fonticella tunisiensis</name>
    <dbReference type="NCBI Taxonomy" id="1096341"/>
    <lineage>
        <taxon>Bacteria</taxon>
        <taxon>Bacillati</taxon>
        <taxon>Bacillota</taxon>
        <taxon>Clostridia</taxon>
        <taxon>Eubacteriales</taxon>
        <taxon>Clostridiaceae</taxon>
        <taxon>Fonticella</taxon>
    </lineage>
</organism>
<reference evidence="9 10" key="1">
    <citation type="submission" date="2019-03" db="EMBL/GenBank/DDBJ databases">
        <title>Genomic Encyclopedia of Type Strains, Phase IV (KMG-IV): sequencing the most valuable type-strain genomes for metagenomic binning, comparative biology and taxonomic classification.</title>
        <authorList>
            <person name="Goeker M."/>
        </authorList>
    </citation>
    <scope>NUCLEOTIDE SEQUENCE [LARGE SCALE GENOMIC DNA]</scope>
    <source>
        <strain evidence="9 10">DSM 24455</strain>
    </source>
</reference>
<dbReference type="Pfam" id="PF05198">
    <property type="entry name" value="IF3_N"/>
    <property type="match status" value="1"/>
</dbReference>
<dbReference type="SUPFAM" id="SSF54364">
    <property type="entry name" value="Translation initiation factor IF3, N-terminal domain"/>
    <property type="match status" value="1"/>
</dbReference>
<dbReference type="Proteomes" id="UP000295325">
    <property type="component" value="Unassembled WGS sequence"/>
</dbReference>
<comment type="subcellular location">
    <subcellularLocation>
        <location evidence="4 6">Cytoplasm</location>
    </subcellularLocation>
</comment>
<keyword evidence="3 4" id="KW-0648">Protein biosynthesis</keyword>
<dbReference type="InterPro" id="IPR019814">
    <property type="entry name" value="Translation_initiation_fac_3_N"/>
</dbReference>
<gene>
    <name evidence="4" type="primary">infC</name>
    <name evidence="9" type="ORF">EDD71_10953</name>
</gene>
<comment type="function">
    <text evidence="4 6">IF-3 binds to the 30S ribosomal subunit and shifts the equilibrium between 70S ribosomes and their 50S and 30S subunits in favor of the free subunits, thus enhancing the availability of 30S subunits on which protein synthesis initiation begins.</text>
</comment>
<evidence type="ECO:0000256" key="3">
    <source>
        <dbReference type="ARBA" id="ARBA00022917"/>
    </source>
</evidence>
<evidence type="ECO:0000256" key="5">
    <source>
        <dbReference type="NCBIfam" id="TIGR00168"/>
    </source>
</evidence>
<evidence type="ECO:0000256" key="4">
    <source>
        <dbReference type="HAMAP-Rule" id="MF_00080"/>
    </source>
</evidence>
<dbReference type="FunFam" id="3.10.20.80:FF:000001">
    <property type="entry name" value="Translation initiation factor IF-3"/>
    <property type="match status" value="1"/>
</dbReference>
<keyword evidence="4" id="KW-0963">Cytoplasm</keyword>
<comment type="caution">
    <text evidence="9">The sequence shown here is derived from an EMBL/GenBank/DDBJ whole genome shotgun (WGS) entry which is preliminary data.</text>
</comment>
<comment type="similarity">
    <text evidence="1 4 6">Belongs to the IF-3 family.</text>
</comment>
<accession>A0A4R7KT55</accession>
<dbReference type="HAMAP" id="MF_00080">
    <property type="entry name" value="IF_3"/>
    <property type="match status" value="1"/>
</dbReference>
<dbReference type="GO" id="GO:0043022">
    <property type="term" value="F:ribosome binding"/>
    <property type="evidence" value="ECO:0007669"/>
    <property type="project" value="UniProtKB-ARBA"/>
</dbReference>
<dbReference type="AlphaFoldDB" id="A0A4R7KT55"/>
<dbReference type="Gene3D" id="3.10.20.80">
    <property type="entry name" value="Translation initiation factor 3 (IF-3), N-terminal domain"/>
    <property type="match status" value="1"/>
</dbReference>
<dbReference type="Pfam" id="PF00707">
    <property type="entry name" value="IF3_C"/>
    <property type="match status" value="1"/>
</dbReference>
<dbReference type="OrthoDB" id="9806014at2"/>
<evidence type="ECO:0000256" key="1">
    <source>
        <dbReference type="ARBA" id="ARBA00005439"/>
    </source>
</evidence>
<dbReference type="InterPro" id="IPR036787">
    <property type="entry name" value="T_IF-3_N_sf"/>
</dbReference>
<evidence type="ECO:0000256" key="6">
    <source>
        <dbReference type="RuleBase" id="RU000646"/>
    </source>
</evidence>
<dbReference type="InterPro" id="IPR036788">
    <property type="entry name" value="T_IF-3_C_sf"/>
</dbReference>
<sequence length="172" mass="19630">MEVISKQNLVNEEIREKEVRLIGPNGEQIGIMSSREALSIAESKELDLVMIAPQAKPPVCKIMDYGKYLYELQKKEKEAKKKQKVITIKEVRISPNIEDHDLNVKAKNAEKFLKDGDKVKVTVRFRGREAEHSHFGMDILKKFADKLSEVGSIEKEPKLEGKNMIMVLAPKK</sequence>